<feature type="region of interest" description="Disordered" evidence="1">
    <location>
        <begin position="1"/>
        <end position="21"/>
    </location>
</feature>
<organism evidence="2 3">
    <name type="scientific">Vitis vinifera</name>
    <name type="common">Grape</name>
    <dbReference type="NCBI Taxonomy" id="29760"/>
    <lineage>
        <taxon>Eukaryota</taxon>
        <taxon>Viridiplantae</taxon>
        <taxon>Streptophyta</taxon>
        <taxon>Embryophyta</taxon>
        <taxon>Tracheophyta</taxon>
        <taxon>Spermatophyta</taxon>
        <taxon>Magnoliopsida</taxon>
        <taxon>eudicotyledons</taxon>
        <taxon>Gunneridae</taxon>
        <taxon>Pentapetalae</taxon>
        <taxon>rosids</taxon>
        <taxon>Vitales</taxon>
        <taxon>Vitaceae</taxon>
        <taxon>Viteae</taxon>
        <taxon>Vitis</taxon>
    </lineage>
</organism>
<name>A0A438G6F7_VITVI</name>
<sequence length="217" mass="24673">MSTSYHGIRSTQSSELQLPSSTPNPVSLQSLNHALLIKLDHNNYILWKTQMENVFFANGFEEFIEGTKPCPSKELPTGEINPEFVQWRCFDRMVLSWLYSTLTPSIMSQIVGHQTSHDAWMALQRIFSASSKARIMQLRLEFQTAKKRADSMLEYILRIKTISDNLAAIGEPIKDRDHILQLLGGLGPEYNSIVASLTAREDDFSLHSVHNILLTHE</sequence>
<evidence type="ECO:0000313" key="2">
    <source>
        <dbReference type="EMBL" id="RVW67789.1"/>
    </source>
</evidence>
<dbReference type="PANTHER" id="PTHR47481">
    <property type="match status" value="1"/>
</dbReference>
<comment type="caution">
    <text evidence="2">The sequence shown here is derived from an EMBL/GenBank/DDBJ whole genome shotgun (WGS) entry which is preliminary data.</text>
</comment>
<dbReference type="AlphaFoldDB" id="A0A438G6F7"/>
<dbReference type="PANTHER" id="PTHR47481:SF22">
    <property type="entry name" value="RETROTRANSPOSON GAG DOMAIN-CONTAINING PROTEIN"/>
    <property type="match status" value="1"/>
</dbReference>
<evidence type="ECO:0000256" key="1">
    <source>
        <dbReference type="SAM" id="MobiDB-lite"/>
    </source>
</evidence>
<gene>
    <name evidence="2" type="primary">RE1_1902</name>
    <name evidence="2" type="ORF">CK203_062436</name>
</gene>
<evidence type="ECO:0000313" key="3">
    <source>
        <dbReference type="Proteomes" id="UP000288805"/>
    </source>
</evidence>
<protein>
    <submittedName>
        <fullName evidence="2">Retrovirus-related Pol polyprotein from transposon RE1</fullName>
    </submittedName>
</protein>
<proteinExistence type="predicted"/>
<dbReference type="EMBL" id="QGNW01000565">
    <property type="protein sequence ID" value="RVW67789.1"/>
    <property type="molecule type" value="Genomic_DNA"/>
</dbReference>
<dbReference type="Proteomes" id="UP000288805">
    <property type="component" value="Unassembled WGS sequence"/>
</dbReference>
<dbReference type="Pfam" id="PF14223">
    <property type="entry name" value="Retrotran_gag_2"/>
    <property type="match status" value="1"/>
</dbReference>
<reference evidence="2 3" key="1">
    <citation type="journal article" date="2018" name="PLoS Genet.">
        <title>Population sequencing reveals clonal diversity and ancestral inbreeding in the grapevine cultivar Chardonnay.</title>
        <authorList>
            <person name="Roach M.J."/>
            <person name="Johnson D.L."/>
            <person name="Bohlmann J."/>
            <person name="van Vuuren H.J."/>
            <person name="Jones S.J."/>
            <person name="Pretorius I.S."/>
            <person name="Schmidt S.A."/>
            <person name="Borneman A.R."/>
        </authorList>
    </citation>
    <scope>NUCLEOTIDE SEQUENCE [LARGE SCALE GENOMIC DNA]</scope>
    <source>
        <strain evidence="3">cv. Chardonnay</strain>
        <tissue evidence="2">Leaf</tissue>
    </source>
</reference>
<accession>A0A438G6F7</accession>